<keyword evidence="1" id="KW-1133">Transmembrane helix</keyword>
<evidence type="ECO:0000313" key="2">
    <source>
        <dbReference type="EMBL" id="CUQ87885.1"/>
    </source>
</evidence>
<feature type="transmembrane region" description="Helical" evidence="1">
    <location>
        <begin position="50"/>
        <end position="71"/>
    </location>
</feature>
<feature type="transmembrane region" description="Helical" evidence="1">
    <location>
        <begin position="91"/>
        <end position="112"/>
    </location>
</feature>
<dbReference type="AlphaFoldDB" id="A0A174ZKK9"/>
<feature type="transmembrane region" description="Helical" evidence="1">
    <location>
        <begin position="124"/>
        <end position="140"/>
    </location>
</feature>
<evidence type="ECO:0000313" key="3">
    <source>
        <dbReference type="Proteomes" id="UP000095662"/>
    </source>
</evidence>
<protein>
    <submittedName>
        <fullName evidence="2">Uncharacterized protein</fullName>
    </submittedName>
</protein>
<feature type="transmembrane region" description="Helical" evidence="1">
    <location>
        <begin position="160"/>
        <end position="181"/>
    </location>
</feature>
<dbReference type="STRING" id="39492.ERS852540_01612"/>
<evidence type="ECO:0000256" key="1">
    <source>
        <dbReference type="SAM" id="Phobius"/>
    </source>
</evidence>
<dbReference type="Proteomes" id="UP000095662">
    <property type="component" value="Unassembled WGS sequence"/>
</dbReference>
<gene>
    <name evidence="2" type="ORF">ERS852540_01612</name>
</gene>
<sequence length="195" mass="22005">MSKAKRKNSSYKTEPNKPVINSRSDRIRYANQKLYDYPLSVTWFRIFKTVITVLQAVMSGYSAIVCVVSVFASFSDEVQKQANAAAIPGFIAYNIVMSVLLAAVVPLCVIMFRQLSELTQKSYGFLKFFLIYTSAVNAVSTSASELFRVALFSGVKGYDISITNILFAIFSVVFMAVWLILNLRYFKNRRSLFSD</sequence>
<keyword evidence="1" id="KW-0472">Membrane</keyword>
<organism evidence="2 3">
    <name type="scientific">[Eubacterium] siraeum</name>
    <dbReference type="NCBI Taxonomy" id="39492"/>
    <lineage>
        <taxon>Bacteria</taxon>
        <taxon>Bacillati</taxon>
        <taxon>Bacillota</taxon>
        <taxon>Clostridia</taxon>
        <taxon>Eubacteriales</taxon>
        <taxon>Oscillospiraceae</taxon>
        <taxon>Oscillospiraceae incertae sedis</taxon>
    </lineage>
</organism>
<accession>A0A174ZKK9</accession>
<name>A0A174ZKK9_9FIRM</name>
<proteinExistence type="predicted"/>
<keyword evidence="1" id="KW-0812">Transmembrane</keyword>
<dbReference type="EMBL" id="CZBY01000012">
    <property type="protein sequence ID" value="CUQ87885.1"/>
    <property type="molecule type" value="Genomic_DNA"/>
</dbReference>
<reference evidence="2 3" key="1">
    <citation type="submission" date="2015-09" db="EMBL/GenBank/DDBJ databases">
        <authorList>
            <consortium name="Pathogen Informatics"/>
        </authorList>
    </citation>
    <scope>NUCLEOTIDE SEQUENCE [LARGE SCALE GENOMIC DNA]</scope>
    <source>
        <strain evidence="2 3">2789STDY5834928</strain>
    </source>
</reference>